<protein>
    <recommendedName>
        <fullName evidence="5">Hydrogenase maturation factor HypA</fullName>
    </recommendedName>
</protein>
<gene>
    <name evidence="5" type="primary">hypA</name>
    <name evidence="6" type="ORF">B0F87_104226</name>
</gene>
<dbReference type="NCBIfam" id="TIGR00100">
    <property type="entry name" value="hypA"/>
    <property type="match status" value="1"/>
</dbReference>
<accession>A0A2S6HF68</accession>
<evidence type="ECO:0000256" key="3">
    <source>
        <dbReference type="ARBA" id="ARBA00022723"/>
    </source>
</evidence>
<dbReference type="GO" id="GO:0016151">
    <property type="term" value="F:nickel cation binding"/>
    <property type="evidence" value="ECO:0007669"/>
    <property type="project" value="UniProtKB-UniRule"/>
</dbReference>
<name>A0A2S6HF68_9GAMM</name>
<dbReference type="PANTHER" id="PTHR34535">
    <property type="entry name" value="HYDROGENASE MATURATION FACTOR HYPA"/>
    <property type="match status" value="1"/>
</dbReference>
<dbReference type="NCBIfam" id="NF009046">
    <property type="entry name" value="PRK12380.1"/>
    <property type="match status" value="1"/>
</dbReference>
<feature type="binding site" evidence="5">
    <location>
        <position position="85"/>
    </location>
    <ligand>
        <name>Ni(2+)</name>
        <dbReference type="ChEBI" id="CHEBI:49786"/>
    </ligand>
</feature>
<dbReference type="Proteomes" id="UP000240010">
    <property type="component" value="Unassembled WGS sequence"/>
</dbReference>
<proteinExistence type="inferred from homology"/>
<dbReference type="GO" id="GO:0008270">
    <property type="term" value="F:zinc ion binding"/>
    <property type="evidence" value="ECO:0007669"/>
    <property type="project" value="UniProtKB-UniRule"/>
</dbReference>
<comment type="function">
    <text evidence="5">Involved in the maturation of [NiFe] hydrogenases. Required for nickel insertion into the metal center of the hydrogenase.</text>
</comment>
<dbReference type="InterPro" id="IPR020538">
    <property type="entry name" value="Hydgase_Ni_incorp_HypA/HybF_CS"/>
</dbReference>
<comment type="similarity">
    <text evidence="1 5">Belongs to the HypA/HybF family.</text>
</comment>
<dbReference type="InterPro" id="IPR000688">
    <property type="entry name" value="HypA/HybF"/>
</dbReference>
<feature type="binding site" evidence="5">
    <location>
        <position position="172"/>
    </location>
    <ligand>
        <name>Zn(2+)</name>
        <dbReference type="ChEBI" id="CHEBI:29105"/>
    </ligand>
</feature>
<evidence type="ECO:0000313" key="7">
    <source>
        <dbReference type="Proteomes" id="UP000240010"/>
    </source>
</evidence>
<feature type="binding site" evidence="5">
    <location>
        <position position="156"/>
    </location>
    <ligand>
        <name>Zn(2+)</name>
        <dbReference type="ChEBI" id="CHEBI:29105"/>
    </ligand>
</feature>
<evidence type="ECO:0000313" key="6">
    <source>
        <dbReference type="EMBL" id="PPK76134.1"/>
    </source>
</evidence>
<dbReference type="FunFam" id="3.30.2320.80:FF:000001">
    <property type="entry name" value="Hydrogenase maturation factor HypA"/>
    <property type="match status" value="1"/>
</dbReference>
<evidence type="ECO:0000256" key="5">
    <source>
        <dbReference type="HAMAP-Rule" id="MF_00213"/>
    </source>
</evidence>
<organism evidence="6 7">
    <name type="scientific">Methylobacter tundripaludum</name>
    <dbReference type="NCBI Taxonomy" id="173365"/>
    <lineage>
        <taxon>Bacteria</taxon>
        <taxon>Pseudomonadati</taxon>
        <taxon>Pseudomonadota</taxon>
        <taxon>Gammaproteobacteria</taxon>
        <taxon>Methylococcales</taxon>
        <taxon>Methylococcaceae</taxon>
        <taxon>Methylobacter</taxon>
    </lineage>
</organism>
<dbReference type="PANTHER" id="PTHR34535:SF3">
    <property type="entry name" value="HYDROGENASE MATURATION FACTOR HYPA"/>
    <property type="match status" value="1"/>
</dbReference>
<dbReference type="Pfam" id="PF01155">
    <property type="entry name" value="HypA"/>
    <property type="match status" value="1"/>
</dbReference>
<sequence length="196" mass="21150">MTNWFGTNLHWPEGCVAGIASMTNLPGADLHLSEGCMAGIASMTNLPGADLHLPEGCMAGIACMTNPPGADLHLPEGCMAGIAMHEMSLCESILQVLEQQAEAQQYSKVKTVWLEIGALASVETEALRFSFDVVMQGSLADHAQLEIIEVPGQAWCMPCSRNVVVQQLYDLCPHCGSHQLQVNSGDQMRIKELEVE</sequence>
<evidence type="ECO:0000256" key="1">
    <source>
        <dbReference type="ARBA" id="ARBA00010748"/>
    </source>
</evidence>
<dbReference type="GO" id="GO:0016530">
    <property type="term" value="F:metallochaperone activity"/>
    <property type="evidence" value="ECO:0007669"/>
    <property type="project" value="UniProtKB-ARBA"/>
</dbReference>
<feature type="binding site" evidence="5">
    <location>
        <position position="175"/>
    </location>
    <ligand>
        <name>Zn(2+)</name>
        <dbReference type="ChEBI" id="CHEBI:29105"/>
    </ligand>
</feature>
<evidence type="ECO:0000256" key="2">
    <source>
        <dbReference type="ARBA" id="ARBA00022596"/>
    </source>
</evidence>
<comment type="caution">
    <text evidence="6">The sequence shown here is derived from an EMBL/GenBank/DDBJ whole genome shotgun (WGS) entry which is preliminary data.</text>
</comment>
<dbReference type="EMBL" id="PTIZ01000004">
    <property type="protein sequence ID" value="PPK76134.1"/>
    <property type="molecule type" value="Genomic_DNA"/>
</dbReference>
<dbReference type="AlphaFoldDB" id="A0A2S6HF68"/>
<feature type="binding site" evidence="5">
    <location>
        <position position="159"/>
    </location>
    <ligand>
        <name>Zn(2+)</name>
        <dbReference type="ChEBI" id="CHEBI:29105"/>
    </ligand>
</feature>
<keyword evidence="2 5" id="KW-0533">Nickel</keyword>
<dbReference type="HAMAP" id="MF_00213">
    <property type="entry name" value="HypA_HybF"/>
    <property type="match status" value="1"/>
</dbReference>
<evidence type="ECO:0000256" key="4">
    <source>
        <dbReference type="ARBA" id="ARBA00022833"/>
    </source>
</evidence>
<dbReference type="PROSITE" id="PS01249">
    <property type="entry name" value="HYPA"/>
    <property type="match status" value="1"/>
</dbReference>
<dbReference type="Gene3D" id="3.30.2320.80">
    <property type="match status" value="1"/>
</dbReference>
<dbReference type="GO" id="GO:0051604">
    <property type="term" value="P:protein maturation"/>
    <property type="evidence" value="ECO:0007669"/>
    <property type="project" value="InterPro"/>
</dbReference>
<keyword evidence="4 5" id="KW-0862">Zinc</keyword>
<keyword evidence="3 5" id="KW-0479">Metal-binding</keyword>
<reference evidence="6 7" key="1">
    <citation type="submission" date="2018-02" db="EMBL/GenBank/DDBJ databases">
        <title>Subsurface microbial communities from deep shales in Ohio and West Virginia, USA.</title>
        <authorList>
            <person name="Wrighton K."/>
        </authorList>
    </citation>
    <scope>NUCLEOTIDE SEQUENCE [LARGE SCALE GENOMIC DNA]</scope>
    <source>
        <strain evidence="6 7">OWC-DMM</strain>
    </source>
</reference>